<dbReference type="InterPro" id="IPR009959">
    <property type="entry name" value="Cyclase_SnoaL-like"/>
</dbReference>
<accession>A0A9P4Q1G3</accession>
<dbReference type="InterPro" id="IPR032710">
    <property type="entry name" value="NTF2-like_dom_sf"/>
</dbReference>
<dbReference type="Gene3D" id="3.10.450.50">
    <property type="match status" value="1"/>
</dbReference>
<name>A0A9P4Q1G3_9PEZI</name>
<evidence type="ECO:0000313" key="2">
    <source>
        <dbReference type="Proteomes" id="UP000799441"/>
    </source>
</evidence>
<dbReference type="GO" id="GO:0030638">
    <property type="term" value="P:polyketide metabolic process"/>
    <property type="evidence" value="ECO:0007669"/>
    <property type="project" value="InterPro"/>
</dbReference>
<sequence length="399" mass="43264">MAFNTPWFNSQDQSFFNSLNKTKIPHLILTAETEDFDPAVEDGWKNEGFDCRYVPLLNGGKDYVNRMKQAGENCGVGEYYAFVAYGEAASLALEAFRQPTTPRLCAIVAYYPSTIPQPTGTRYPPSIQILVHLAGTTVNVARNTEVLGIQGKRKSVPKNVGTGSGHGGIIAGLTYPVYAYPGRESGFAESDLDEYDPVAAGLAFGRSLGTLKRAFRMETALQIETARDHFVDASVSAATNPQNLSKLLANQSEVLHLPTLTGGTTGPELEKFYTSLFAPLPPSFVSHLISRTIGTNSRIVDELVITFTHSQPMPWLLPGIPSTGRKLEIALCSVVRISPVTGQLESEHVYWDQASVLVQLGLLDGNNAVPGHFKKKGVKKLPIVGVEAARALMKRVKGA</sequence>
<keyword evidence="2" id="KW-1185">Reference proteome</keyword>
<dbReference type="OrthoDB" id="5440at2759"/>
<dbReference type="PANTHER" id="PTHR38436">
    <property type="entry name" value="POLYKETIDE CYCLASE SNOAL-LIKE DOMAIN"/>
    <property type="match status" value="1"/>
</dbReference>
<organism evidence="1 2">
    <name type="scientific">Polychaeton citri CBS 116435</name>
    <dbReference type="NCBI Taxonomy" id="1314669"/>
    <lineage>
        <taxon>Eukaryota</taxon>
        <taxon>Fungi</taxon>
        <taxon>Dikarya</taxon>
        <taxon>Ascomycota</taxon>
        <taxon>Pezizomycotina</taxon>
        <taxon>Dothideomycetes</taxon>
        <taxon>Dothideomycetidae</taxon>
        <taxon>Capnodiales</taxon>
        <taxon>Capnodiaceae</taxon>
        <taxon>Polychaeton</taxon>
    </lineage>
</organism>
<reference evidence="1" key="1">
    <citation type="journal article" date="2020" name="Stud. Mycol.">
        <title>101 Dothideomycetes genomes: a test case for predicting lifestyles and emergence of pathogens.</title>
        <authorList>
            <person name="Haridas S."/>
            <person name="Albert R."/>
            <person name="Binder M."/>
            <person name="Bloem J."/>
            <person name="Labutti K."/>
            <person name="Salamov A."/>
            <person name="Andreopoulos B."/>
            <person name="Baker S."/>
            <person name="Barry K."/>
            <person name="Bills G."/>
            <person name="Bluhm B."/>
            <person name="Cannon C."/>
            <person name="Castanera R."/>
            <person name="Culley D."/>
            <person name="Daum C."/>
            <person name="Ezra D."/>
            <person name="Gonzalez J."/>
            <person name="Henrissat B."/>
            <person name="Kuo A."/>
            <person name="Liang C."/>
            <person name="Lipzen A."/>
            <person name="Lutzoni F."/>
            <person name="Magnuson J."/>
            <person name="Mondo S."/>
            <person name="Nolan M."/>
            <person name="Ohm R."/>
            <person name="Pangilinan J."/>
            <person name="Park H.-J."/>
            <person name="Ramirez L."/>
            <person name="Alfaro M."/>
            <person name="Sun H."/>
            <person name="Tritt A."/>
            <person name="Yoshinaga Y."/>
            <person name="Zwiers L.-H."/>
            <person name="Turgeon B."/>
            <person name="Goodwin S."/>
            <person name="Spatafora J."/>
            <person name="Crous P."/>
            <person name="Grigoriev I."/>
        </authorList>
    </citation>
    <scope>NUCLEOTIDE SEQUENCE</scope>
    <source>
        <strain evidence="1">CBS 116435</strain>
    </source>
</reference>
<gene>
    <name evidence="1" type="ORF">K431DRAFT_255005</name>
</gene>
<protein>
    <recommendedName>
        <fullName evidence="3">Dienelactone hydrolase</fullName>
    </recommendedName>
</protein>
<dbReference type="SUPFAM" id="SSF54427">
    <property type="entry name" value="NTF2-like"/>
    <property type="match status" value="1"/>
</dbReference>
<dbReference type="Proteomes" id="UP000799441">
    <property type="component" value="Unassembled WGS sequence"/>
</dbReference>
<dbReference type="AlphaFoldDB" id="A0A9P4Q1G3"/>
<dbReference type="EMBL" id="MU003839">
    <property type="protein sequence ID" value="KAF2717653.1"/>
    <property type="molecule type" value="Genomic_DNA"/>
</dbReference>
<evidence type="ECO:0000313" key="1">
    <source>
        <dbReference type="EMBL" id="KAF2717653.1"/>
    </source>
</evidence>
<comment type="caution">
    <text evidence="1">The sequence shown here is derived from an EMBL/GenBank/DDBJ whole genome shotgun (WGS) entry which is preliminary data.</text>
</comment>
<proteinExistence type="predicted"/>
<dbReference type="PANTHER" id="PTHR38436:SF3">
    <property type="entry name" value="CARBOXYMETHYLENEBUTENOLIDASE-RELATED"/>
    <property type="match status" value="1"/>
</dbReference>
<evidence type="ECO:0008006" key="3">
    <source>
        <dbReference type="Google" id="ProtNLM"/>
    </source>
</evidence>